<accession>A0ABW6AKU8</accession>
<gene>
    <name evidence="1" type="ORF">ACFS25_13135</name>
</gene>
<reference evidence="2" key="1">
    <citation type="journal article" date="2019" name="Int. J. Syst. Evol. Microbiol.">
        <title>The Global Catalogue of Microorganisms (GCM) 10K type strain sequencing project: providing services to taxonomists for standard genome sequencing and annotation.</title>
        <authorList>
            <consortium name="The Broad Institute Genomics Platform"/>
            <consortium name="The Broad Institute Genome Sequencing Center for Infectious Disease"/>
            <person name="Wu L."/>
            <person name="Ma J."/>
        </authorList>
    </citation>
    <scope>NUCLEOTIDE SEQUENCE [LARGE SCALE GENOMIC DNA]</scope>
    <source>
        <strain evidence="2">KCTC 52490</strain>
    </source>
</reference>
<evidence type="ECO:0000313" key="1">
    <source>
        <dbReference type="EMBL" id="MFD2934733.1"/>
    </source>
</evidence>
<dbReference type="Proteomes" id="UP001597512">
    <property type="component" value="Unassembled WGS sequence"/>
</dbReference>
<sequence>MKKYIPTWLLLLGLGTTATLYSLTLTEYPLRGSTNLSIQARQVRPIDQSLLQQGERLVLMNCAHCHSNEEGRLTGHLIKGVSSSLGRIV</sequence>
<dbReference type="EMBL" id="JBHUOM010000006">
    <property type="protein sequence ID" value="MFD2934733.1"/>
    <property type="molecule type" value="Genomic_DNA"/>
</dbReference>
<name>A0ABW6AKU8_9BACT</name>
<dbReference type="RefSeq" id="WP_381501290.1">
    <property type="nucleotide sequence ID" value="NZ_JBHUOM010000006.1"/>
</dbReference>
<dbReference type="InterPro" id="IPR036909">
    <property type="entry name" value="Cyt_c-like_dom_sf"/>
</dbReference>
<keyword evidence="2" id="KW-1185">Reference proteome</keyword>
<comment type="caution">
    <text evidence="1">The sequence shown here is derived from an EMBL/GenBank/DDBJ whole genome shotgun (WGS) entry which is preliminary data.</text>
</comment>
<organism evidence="1 2">
    <name type="scientific">Spirosoma flavum</name>
    <dbReference type="NCBI Taxonomy" id="2048557"/>
    <lineage>
        <taxon>Bacteria</taxon>
        <taxon>Pseudomonadati</taxon>
        <taxon>Bacteroidota</taxon>
        <taxon>Cytophagia</taxon>
        <taxon>Cytophagales</taxon>
        <taxon>Cytophagaceae</taxon>
        <taxon>Spirosoma</taxon>
    </lineage>
</organism>
<dbReference type="SUPFAM" id="SSF46626">
    <property type="entry name" value="Cytochrome c"/>
    <property type="match status" value="1"/>
</dbReference>
<protein>
    <recommendedName>
        <fullName evidence="3">Cytochrome c domain-containing protein</fullName>
    </recommendedName>
</protein>
<proteinExistence type="predicted"/>
<evidence type="ECO:0000313" key="2">
    <source>
        <dbReference type="Proteomes" id="UP001597512"/>
    </source>
</evidence>
<evidence type="ECO:0008006" key="3">
    <source>
        <dbReference type="Google" id="ProtNLM"/>
    </source>
</evidence>